<accession>A0A0C9SLS7</accession>
<feature type="region of interest" description="Disordered" evidence="1">
    <location>
        <begin position="1"/>
        <end position="23"/>
    </location>
</feature>
<reference evidence="3" key="2">
    <citation type="submission" date="2015-01" db="EMBL/GenBank/DDBJ databases">
        <title>Evolutionary Origins and Diversification of the Mycorrhizal Mutualists.</title>
        <authorList>
            <consortium name="DOE Joint Genome Institute"/>
            <consortium name="Mycorrhizal Genomics Consortium"/>
            <person name="Kohler A."/>
            <person name="Kuo A."/>
            <person name="Nagy L.G."/>
            <person name="Floudas D."/>
            <person name="Copeland A."/>
            <person name="Barry K.W."/>
            <person name="Cichocki N."/>
            <person name="Veneault-Fourrey C."/>
            <person name="LaButti K."/>
            <person name="Lindquist E.A."/>
            <person name="Lipzen A."/>
            <person name="Lundell T."/>
            <person name="Morin E."/>
            <person name="Murat C."/>
            <person name="Riley R."/>
            <person name="Ohm R."/>
            <person name="Sun H."/>
            <person name="Tunlid A."/>
            <person name="Henrissat B."/>
            <person name="Grigoriev I.V."/>
            <person name="Hibbett D.S."/>
            <person name="Martin F."/>
        </authorList>
    </citation>
    <scope>NUCLEOTIDE SEQUENCE [LARGE SCALE GENOMIC DNA]</scope>
    <source>
        <strain evidence="3">ATCC 200175</strain>
    </source>
</reference>
<evidence type="ECO:0000313" key="2">
    <source>
        <dbReference type="EMBL" id="KIJ04944.1"/>
    </source>
</evidence>
<proteinExistence type="predicted"/>
<dbReference type="EMBL" id="KN821385">
    <property type="protein sequence ID" value="KIJ04944.1"/>
    <property type="molecule type" value="Genomic_DNA"/>
</dbReference>
<evidence type="ECO:0000256" key="1">
    <source>
        <dbReference type="SAM" id="MobiDB-lite"/>
    </source>
</evidence>
<organism evidence="2 3">
    <name type="scientific">Paxillus involutus ATCC 200175</name>
    <dbReference type="NCBI Taxonomy" id="664439"/>
    <lineage>
        <taxon>Eukaryota</taxon>
        <taxon>Fungi</taxon>
        <taxon>Dikarya</taxon>
        <taxon>Basidiomycota</taxon>
        <taxon>Agaricomycotina</taxon>
        <taxon>Agaricomycetes</taxon>
        <taxon>Agaricomycetidae</taxon>
        <taxon>Boletales</taxon>
        <taxon>Paxilineae</taxon>
        <taxon>Paxillaceae</taxon>
        <taxon>Paxillus</taxon>
    </lineage>
</organism>
<feature type="compositionally biased region" description="Basic residues" evidence="1">
    <location>
        <begin position="1"/>
        <end position="11"/>
    </location>
</feature>
<dbReference type="AlphaFoldDB" id="A0A0C9SLS7"/>
<sequence>MSTQSRCHRPNHMLTRSHWTSSKCKPSENAFSTCRLGGMKPRIVSCRRCLSWGRHFGERSFVTCGCLCCFVRLPTTADSTIAALEIHSAGF</sequence>
<name>A0A0C9SLS7_PAXIN</name>
<dbReference type="HOGENOM" id="CLU_2427678_0_0_1"/>
<protein>
    <submittedName>
        <fullName evidence="2">Uncharacterized protein</fullName>
    </submittedName>
</protein>
<reference evidence="2 3" key="1">
    <citation type="submission" date="2014-06" db="EMBL/GenBank/DDBJ databases">
        <authorList>
            <consortium name="DOE Joint Genome Institute"/>
            <person name="Kuo A."/>
            <person name="Kohler A."/>
            <person name="Nagy L.G."/>
            <person name="Floudas D."/>
            <person name="Copeland A."/>
            <person name="Barry K.W."/>
            <person name="Cichocki N."/>
            <person name="Veneault-Fourrey C."/>
            <person name="LaButti K."/>
            <person name="Lindquist E.A."/>
            <person name="Lipzen A."/>
            <person name="Lundell T."/>
            <person name="Morin E."/>
            <person name="Murat C."/>
            <person name="Sun H."/>
            <person name="Tunlid A."/>
            <person name="Henrissat B."/>
            <person name="Grigoriev I.V."/>
            <person name="Hibbett D.S."/>
            <person name="Martin F."/>
            <person name="Nordberg H.P."/>
            <person name="Cantor M.N."/>
            <person name="Hua S.X."/>
        </authorList>
    </citation>
    <scope>NUCLEOTIDE SEQUENCE [LARGE SCALE GENOMIC DNA]</scope>
    <source>
        <strain evidence="2 3">ATCC 200175</strain>
    </source>
</reference>
<evidence type="ECO:0000313" key="3">
    <source>
        <dbReference type="Proteomes" id="UP000053647"/>
    </source>
</evidence>
<dbReference type="Proteomes" id="UP000053647">
    <property type="component" value="Unassembled WGS sequence"/>
</dbReference>
<keyword evidence="3" id="KW-1185">Reference proteome</keyword>
<gene>
    <name evidence="2" type="ORF">PAXINDRAFT_183022</name>
</gene>